<dbReference type="AlphaFoldDB" id="A0A5E7Y6C8"/>
<dbReference type="Proteomes" id="UP000326857">
    <property type="component" value="Unassembled WGS sequence"/>
</dbReference>
<accession>A0A5E7Y6C8</accession>
<proteinExistence type="predicted"/>
<sequence length="35" mass="4128">MVRHYATSEIIVNVIVWLWRPEGPVLLFAKISPYE</sequence>
<reference evidence="1 2" key="1">
    <citation type="submission" date="2019-09" db="EMBL/GenBank/DDBJ databases">
        <authorList>
            <person name="Dittami M. S."/>
        </authorList>
    </citation>
    <scope>NUCLEOTIDE SEQUENCE [LARGE SCALE GENOMIC DNA]</scope>
    <source>
        <strain evidence="1">SPHINGO391</strain>
    </source>
</reference>
<protein>
    <submittedName>
        <fullName evidence="1">Uncharacterized protein</fullName>
    </submittedName>
</protein>
<dbReference type="EMBL" id="CABVLI010000029">
    <property type="protein sequence ID" value="VVT02118.1"/>
    <property type="molecule type" value="Genomic_DNA"/>
</dbReference>
<name>A0A5E7Y6C8_9SPHN</name>
<organism evidence="1 2">
    <name type="scientific">Sphingomonas aurantiaca</name>
    <dbReference type="NCBI Taxonomy" id="185949"/>
    <lineage>
        <taxon>Bacteria</taxon>
        <taxon>Pseudomonadati</taxon>
        <taxon>Pseudomonadota</taxon>
        <taxon>Alphaproteobacteria</taxon>
        <taxon>Sphingomonadales</taxon>
        <taxon>Sphingomonadaceae</taxon>
        <taxon>Sphingomonas</taxon>
    </lineage>
</organism>
<evidence type="ECO:0000313" key="2">
    <source>
        <dbReference type="Proteomes" id="UP000326857"/>
    </source>
</evidence>
<gene>
    <name evidence="1" type="ORF">SPHINGO391_350340</name>
</gene>
<evidence type="ECO:0000313" key="1">
    <source>
        <dbReference type="EMBL" id="VVT02118.1"/>
    </source>
</evidence>